<keyword evidence="1" id="KW-0732">Signal</keyword>
<comment type="caution">
    <text evidence="2">The sequence shown here is derived from an EMBL/GenBank/DDBJ whole genome shotgun (WGS) entry which is preliminary data.</text>
</comment>
<dbReference type="AlphaFoldDB" id="A0AAD9U6H4"/>
<gene>
    <name evidence="2" type="ORF">Ddye_016231</name>
</gene>
<sequence>MAYKIIVKALANWLHGVLGEVVSEAHSAFIPGRLILDNVTVGFEWVHDISTRKRKMGSMTLKLDMSMAYDRVE</sequence>
<evidence type="ECO:0000313" key="2">
    <source>
        <dbReference type="EMBL" id="KAK2648742.1"/>
    </source>
</evidence>
<feature type="chain" id="PRO_5042118700" description="Reverse transcriptase domain-containing protein" evidence="1">
    <location>
        <begin position="20"/>
        <end position="73"/>
    </location>
</feature>
<protein>
    <recommendedName>
        <fullName evidence="4">Reverse transcriptase domain-containing protein</fullName>
    </recommendedName>
</protein>
<accession>A0AAD9U6H4</accession>
<keyword evidence="3" id="KW-1185">Reference proteome</keyword>
<evidence type="ECO:0000256" key="1">
    <source>
        <dbReference type="SAM" id="SignalP"/>
    </source>
</evidence>
<organism evidence="2 3">
    <name type="scientific">Dipteronia dyeriana</name>
    <dbReference type="NCBI Taxonomy" id="168575"/>
    <lineage>
        <taxon>Eukaryota</taxon>
        <taxon>Viridiplantae</taxon>
        <taxon>Streptophyta</taxon>
        <taxon>Embryophyta</taxon>
        <taxon>Tracheophyta</taxon>
        <taxon>Spermatophyta</taxon>
        <taxon>Magnoliopsida</taxon>
        <taxon>eudicotyledons</taxon>
        <taxon>Gunneridae</taxon>
        <taxon>Pentapetalae</taxon>
        <taxon>rosids</taxon>
        <taxon>malvids</taxon>
        <taxon>Sapindales</taxon>
        <taxon>Sapindaceae</taxon>
        <taxon>Hippocastanoideae</taxon>
        <taxon>Acereae</taxon>
        <taxon>Dipteronia</taxon>
    </lineage>
</organism>
<dbReference type="Proteomes" id="UP001280121">
    <property type="component" value="Unassembled WGS sequence"/>
</dbReference>
<proteinExistence type="predicted"/>
<feature type="signal peptide" evidence="1">
    <location>
        <begin position="1"/>
        <end position="19"/>
    </location>
</feature>
<dbReference type="EMBL" id="JANJYI010000005">
    <property type="protein sequence ID" value="KAK2648742.1"/>
    <property type="molecule type" value="Genomic_DNA"/>
</dbReference>
<evidence type="ECO:0000313" key="3">
    <source>
        <dbReference type="Proteomes" id="UP001280121"/>
    </source>
</evidence>
<reference evidence="2" key="1">
    <citation type="journal article" date="2023" name="Plant J.">
        <title>Genome sequences and population genomics provide insights into the demographic history, inbreeding, and mutation load of two 'living fossil' tree species of Dipteronia.</title>
        <authorList>
            <person name="Feng Y."/>
            <person name="Comes H.P."/>
            <person name="Chen J."/>
            <person name="Zhu S."/>
            <person name="Lu R."/>
            <person name="Zhang X."/>
            <person name="Li P."/>
            <person name="Qiu J."/>
            <person name="Olsen K.M."/>
            <person name="Qiu Y."/>
        </authorList>
    </citation>
    <scope>NUCLEOTIDE SEQUENCE</scope>
    <source>
        <strain evidence="2">KIB01</strain>
    </source>
</reference>
<evidence type="ECO:0008006" key="4">
    <source>
        <dbReference type="Google" id="ProtNLM"/>
    </source>
</evidence>
<name>A0AAD9U6H4_9ROSI</name>